<dbReference type="InterPro" id="IPR011576">
    <property type="entry name" value="Pyridox_Oxase_N"/>
</dbReference>
<dbReference type="PANTHER" id="PTHR35176:SF11">
    <property type="entry name" value="PYRIDOXAMINE 5'-PHOSPHATE OXIDASE FAMILY PROTEIN"/>
    <property type="match status" value="1"/>
</dbReference>
<dbReference type="GO" id="GO:0005829">
    <property type="term" value="C:cytosol"/>
    <property type="evidence" value="ECO:0007669"/>
    <property type="project" value="TreeGrafter"/>
</dbReference>
<protein>
    <submittedName>
        <fullName evidence="3">PPOX class F420-dependent oxidoreductase</fullName>
    </submittedName>
</protein>
<dbReference type="GO" id="GO:0070967">
    <property type="term" value="F:coenzyme F420 binding"/>
    <property type="evidence" value="ECO:0007669"/>
    <property type="project" value="TreeGrafter"/>
</dbReference>
<accession>A0A401YUE7</accession>
<proteinExistence type="predicted"/>
<dbReference type="Proteomes" id="UP000286931">
    <property type="component" value="Unassembled WGS sequence"/>
</dbReference>
<dbReference type="SUPFAM" id="SSF50475">
    <property type="entry name" value="FMN-binding split barrel"/>
    <property type="match status" value="1"/>
</dbReference>
<dbReference type="Gene3D" id="2.30.110.10">
    <property type="entry name" value="Electron Transport, Fmn-binding Protein, Chain A"/>
    <property type="match status" value="1"/>
</dbReference>
<dbReference type="InterPro" id="IPR019965">
    <property type="entry name" value="PPOX_F420-dep_Rv2061_put"/>
</dbReference>
<keyword evidence="4" id="KW-1185">Reference proteome</keyword>
<keyword evidence="1" id="KW-0560">Oxidoreductase</keyword>
<dbReference type="NCBIfam" id="TIGR03666">
    <property type="entry name" value="Rv2061_F420"/>
    <property type="match status" value="1"/>
</dbReference>
<dbReference type="AlphaFoldDB" id="A0A401YUE7"/>
<reference evidence="3 4" key="1">
    <citation type="submission" date="2018-12" db="EMBL/GenBank/DDBJ databases">
        <title>Draft genome sequence of Embleya hyalina NBRC 13850T.</title>
        <authorList>
            <person name="Komaki H."/>
            <person name="Hosoyama A."/>
            <person name="Kimura A."/>
            <person name="Ichikawa N."/>
            <person name="Tamura T."/>
        </authorList>
    </citation>
    <scope>NUCLEOTIDE SEQUENCE [LARGE SCALE GENOMIC DNA]</scope>
    <source>
        <strain evidence="3 4">NBRC 13850</strain>
    </source>
</reference>
<dbReference type="PANTHER" id="PTHR35176">
    <property type="entry name" value="HEME OXYGENASE HI_0854-RELATED"/>
    <property type="match status" value="1"/>
</dbReference>
<feature type="domain" description="Pyridoxamine 5'-phosphate oxidase N-terminal" evidence="2">
    <location>
        <begin position="35"/>
        <end position="104"/>
    </location>
</feature>
<dbReference type="InterPro" id="IPR012349">
    <property type="entry name" value="Split_barrel_FMN-bd"/>
</dbReference>
<evidence type="ECO:0000313" key="3">
    <source>
        <dbReference type="EMBL" id="GCD98165.1"/>
    </source>
</evidence>
<evidence type="ECO:0000256" key="1">
    <source>
        <dbReference type="ARBA" id="ARBA00023002"/>
    </source>
</evidence>
<evidence type="ECO:0000313" key="4">
    <source>
        <dbReference type="Proteomes" id="UP000286931"/>
    </source>
</evidence>
<dbReference type="EMBL" id="BIFH01000026">
    <property type="protein sequence ID" value="GCD98165.1"/>
    <property type="molecule type" value="Genomic_DNA"/>
</dbReference>
<sequence>MDDLGYGFVCAASAPRVRPRLTRMTSPGTPEDLDRLTAGKYVLLTTFRRDGRAVGTPVWVFRDGDALGVWTARESGKVKRIRNSGRVTVAECDARGRVRGEAVPGVASVLDAAGTERYRGLIRRKFGVVGWVTLLGSRVRRGVAGTVGVRVVLGERG</sequence>
<gene>
    <name evidence="3" type="ORF">EHYA_05865</name>
</gene>
<comment type="caution">
    <text evidence="3">The sequence shown here is derived from an EMBL/GenBank/DDBJ whole genome shotgun (WGS) entry which is preliminary data.</text>
</comment>
<dbReference type="InterPro" id="IPR052019">
    <property type="entry name" value="F420H2_bilvrd_red/Heme_oxyg"/>
</dbReference>
<dbReference type="GO" id="GO:0016627">
    <property type="term" value="F:oxidoreductase activity, acting on the CH-CH group of donors"/>
    <property type="evidence" value="ECO:0007669"/>
    <property type="project" value="TreeGrafter"/>
</dbReference>
<name>A0A401YUE7_9ACTN</name>
<evidence type="ECO:0000259" key="2">
    <source>
        <dbReference type="Pfam" id="PF01243"/>
    </source>
</evidence>
<organism evidence="3 4">
    <name type="scientific">Embleya hyalina</name>
    <dbReference type="NCBI Taxonomy" id="516124"/>
    <lineage>
        <taxon>Bacteria</taxon>
        <taxon>Bacillati</taxon>
        <taxon>Actinomycetota</taxon>
        <taxon>Actinomycetes</taxon>
        <taxon>Kitasatosporales</taxon>
        <taxon>Streptomycetaceae</taxon>
        <taxon>Embleya</taxon>
    </lineage>
</organism>
<dbReference type="Pfam" id="PF01243">
    <property type="entry name" value="PNPOx_N"/>
    <property type="match status" value="1"/>
</dbReference>